<dbReference type="InterPro" id="IPR038056">
    <property type="entry name" value="YjbR-like_sf"/>
</dbReference>
<protein>
    <submittedName>
        <fullName evidence="1">Putative DNA-binding protein (MmcQ/YjbR family)</fullName>
    </submittedName>
</protein>
<organism evidence="1 2">
    <name type="scientific">Hasllibacter halocynthiae</name>
    <dbReference type="NCBI Taxonomy" id="595589"/>
    <lineage>
        <taxon>Bacteria</taxon>
        <taxon>Pseudomonadati</taxon>
        <taxon>Pseudomonadota</taxon>
        <taxon>Alphaproteobacteria</taxon>
        <taxon>Rhodobacterales</taxon>
        <taxon>Roseobacteraceae</taxon>
        <taxon>Hasllibacter</taxon>
    </lineage>
</organism>
<dbReference type="InterPro" id="IPR058532">
    <property type="entry name" value="YjbR/MT2646/Rv2570-like"/>
</dbReference>
<proteinExistence type="predicted"/>
<dbReference type="Proteomes" id="UP000238801">
    <property type="component" value="Unassembled WGS sequence"/>
</dbReference>
<name>A0A2T0X6P2_9RHOB</name>
<sequence length="123" mass="12903">MSVARGEIDAICAAFPGAVLSGPGELDAWKVGGKMFACFGHEETRTENAAAVSVKCPDVETAEMLIGTGAAGKAAYFHRSWVSLSMPDLRPDEARHRLAVSYDKVRAGLPAATRGTLAPREGA</sequence>
<dbReference type="Pfam" id="PF04237">
    <property type="entry name" value="YjbR"/>
    <property type="match status" value="1"/>
</dbReference>
<accession>A0A2T0X6P2</accession>
<comment type="caution">
    <text evidence="1">The sequence shown here is derived from an EMBL/GenBank/DDBJ whole genome shotgun (WGS) entry which is preliminary data.</text>
</comment>
<dbReference type="RefSeq" id="WP_106159079.1">
    <property type="nucleotide sequence ID" value="NZ_PVTT01000001.1"/>
</dbReference>
<dbReference type="OrthoDB" id="9804614at2"/>
<dbReference type="SUPFAM" id="SSF142906">
    <property type="entry name" value="YjbR-like"/>
    <property type="match status" value="1"/>
</dbReference>
<dbReference type="GO" id="GO:0003677">
    <property type="term" value="F:DNA binding"/>
    <property type="evidence" value="ECO:0007669"/>
    <property type="project" value="UniProtKB-KW"/>
</dbReference>
<dbReference type="AlphaFoldDB" id="A0A2T0X6P2"/>
<dbReference type="EMBL" id="PVTT01000001">
    <property type="protein sequence ID" value="PRY94593.1"/>
    <property type="molecule type" value="Genomic_DNA"/>
</dbReference>
<keyword evidence="1" id="KW-0238">DNA-binding</keyword>
<evidence type="ECO:0000313" key="1">
    <source>
        <dbReference type="EMBL" id="PRY94593.1"/>
    </source>
</evidence>
<dbReference type="Gene3D" id="3.90.1150.30">
    <property type="match status" value="1"/>
</dbReference>
<gene>
    <name evidence="1" type="ORF">BCF33_0185</name>
</gene>
<keyword evidence="2" id="KW-1185">Reference proteome</keyword>
<reference evidence="1 2" key="1">
    <citation type="submission" date="2018-03" db="EMBL/GenBank/DDBJ databases">
        <title>Genomic Encyclopedia of Archaeal and Bacterial Type Strains, Phase II (KMG-II): from individual species to whole genera.</title>
        <authorList>
            <person name="Goeker M."/>
        </authorList>
    </citation>
    <scope>NUCLEOTIDE SEQUENCE [LARGE SCALE GENOMIC DNA]</scope>
    <source>
        <strain evidence="1 2">DSM 29318</strain>
    </source>
</reference>
<evidence type="ECO:0000313" key="2">
    <source>
        <dbReference type="Proteomes" id="UP000238801"/>
    </source>
</evidence>